<gene>
    <name evidence="1" type="ORF">F8M41_010647</name>
</gene>
<reference evidence="1 2" key="1">
    <citation type="journal article" date="2019" name="Environ. Microbiol.">
        <title>At the nexus of three kingdoms: the genome of the mycorrhizal fungus Gigaspora margarita provides insights into plant, endobacterial and fungal interactions.</title>
        <authorList>
            <person name="Venice F."/>
            <person name="Ghignone S."/>
            <person name="Salvioli di Fossalunga A."/>
            <person name="Amselem J."/>
            <person name="Novero M."/>
            <person name="Xianan X."/>
            <person name="Sedzielewska Toro K."/>
            <person name="Morin E."/>
            <person name="Lipzen A."/>
            <person name="Grigoriev I.V."/>
            <person name="Henrissat B."/>
            <person name="Martin F.M."/>
            <person name="Bonfante P."/>
        </authorList>
    </citation>
    <scope>NUCLEOTIDE SEQUENCE [LARGE SCALE GENOMIC DNA]</scope>
    <source>
        <strain evidence="1 2">BEG34</strain>
    </source>
</reference>
<comment type="caution">
    <text evidence="1">The sequence shown here is derived from an EMBL/GenBank/DDBJ whole genome shotgun (WGS) entry which is preliminary data.</text>
</comment>
<proteinExistence type="predicted"/>
<keyword evidence="2" id="KW-1185">Reference proteome</keyword>
<organism evidence="1 2">
    <name type="scientific">Gigaspora margarita</name>
    <dbReference type="NCBI Taxonomy" id="4874"/>
    <lineage>
        <taxon>Eukaryota</taxon>
        <taxon>Fungi</taxon>
        <taxon>Fungi incertae sedis</taxon>
        <taxon>Mucoromycota</taxon>
        <taxon>Glomeromycotina</taxon>
        <taxon>Glomeromycetes</taxon>
        <taxon>Diversisporales</taxon>
        <taxon>Gigasporaceae</taxon>
        <taxon>Gigaspora</taxon>
    </lineage>
</organism>
<sequence length="160" mass="18639">MKYSLITIVSTVENGYFAIFNYTNPYPNFTPRFGLCAVTISYNQTIYNHWIVISRTVQPINSVSYDVAESFIDCIVSINSDNGTTFYEKVQIYPSGHVFSAQEIYSNQCSLRAKIMSFGDLIFDVTKYNNEDNNIYYYNASVPRSKTFRTTEFFYYYKLL</sequence>
<evidence type="ECO:0000313" key="2">
    <source>
        <dbReference type="Proteomes" id="UP000439903"/>
    </source>
</evidence>
<protein>
    <submittedName>
        <fullName evidence="1">Uncharacterized protein</fullName>
    </submittedName>
</protein>
<dbReference type="AlphaFoldDB" id="A0A8H4A2A5"/>
<dbReference type="EMBL" id="WTPW01002206">
    <property type="protein sequence ID" value="KAF0392040.1"/>
    <property type="molecule type" value="Genomic_DNA"/>
</dbReference>
<dbReference type="Proteomes" id="UP000439903">
    <property type="component" value="Unassembled WGS sequence"/>
</dbReference>
<evidence type="ECO:0000313" key="1">
    <source>
        <dbReference type="EMBL" id="KAF0392040.1"/>
    </source>
</evidence>
<accession>A0A8H4A2A5</accession>
<name>A0A8H4A2A5_GIGMA</name>